<proteinExistence type="predicted"/>
<dbReference type="EMBL" id="CP002629">
    <property type="protein sequence ID" value="AEB10607.1"/>
    <property type="molecule type" value="Genomic_DNA"/>
</dbReference>
<dbReference type="HOGENOM" id="CLU_2952844_0_0_7"/>
<protein>
    <submittedName>
        <fullName evidence="1">Uncharacterized protein</fullName>
    </submittedName>
</protein>
<name>F2NIR3_DESAR</name>
<reference evidence="2" key="2">
    <citation type="submission" date="2011-03" db="EMBL/GenBank/DDBJ databases">
        <title>The complete genome of Desulfobacca acetoxidans DSM 11109.</title>
        <authorList>
            <consortium name="US DOE Joint Genome Institute (JGI-PGF)"/>
            <person name="Lucas S."/>
            <person name="Copeland A."/>
            <person name="Lapidus A."/>
            <person name="Bruce D."/>
            <person name="Goodwin L."/>
            <person name="Pitluck S."/>
            <person name="Peters L."/>
            <person name="Kyrpides N."/>
            <person name="Mavromatis K."/>
            <person name="Ivanova N."/>
            <person name="Ovchinnikova G."/>
            <person name="Teshima H."/>
            <person name="Detter J.C."/>
            <person name="Han C."/>
            <person name="Land M."/>
            <person name="Hauser L."/>
            <person name="Markowitz V."/>
            <person name="Cheng J.-F."/>
            <person name="Hugenholtz P."/>
            <person name="Woyke T."/>
            <person name="Wu D."/>
            <person name="Spring S."/>
            <person name="Schueler E."/>
            <person name="Brambilla E."/>
            <person name="Klenk H.-P."/>
            <person name="Eisen J.A."/>
        </authorList>
    </citation>
    <scope>NUCLEOTIDE SEQUENCE [LARGE SCALE GENOMIC DNA]</scope>
    <source>
        <strain evidence="2">ATCC 700848 / DSM 11109 / ASRB2</strain>
    </source>
</reference>
<dbReference type="AlphaFoldDB" id="F2NIR3"/>
<evidence type="ECO:0000313" key="2">
    <source>
        <dbReference type="Proteomes" id="UP000000483"/>
    </source>
</evidence>
<dbReference type="KEGG" id="dao:Desac_2800"/>
<organism evidence="1 2">
    <name type="scientific">Desulfobacca acetoxidans (strain ATCC 700848 / DSM 11109 / ASRB2)</name>
    <dbReference type="NCBI Taxonomy" id="880072"/>
    <lineage>
        <taxon>Bacteria</taxon>
        <taxon>Pseudomonadati</taxon>
        <taxon>Thermodesulfobacteriota</taxon>
        <taxon>Desulfobaccia</taxon>
        <taxon>Desulfobaccales</taxon>
        <taxon>Desulfobaccaceae</taxon>
        <taxon>Desulfobacca</taxon>
    </lineage>
</organism>
<sequence length="59" mass="6806">MMRHHYGDIRTKSDVYLFGSVLVNGGRPIVEAIVWRLNYYGENFCQSGERMTHVIFGAL</sequence>
<evidence type="ECO:0000313" key="1">
    <source>
        <dbReference type="EMBL" id="AEB10607.1"/>
    </source>
</evidence>
<gene>
    <name evidence="1" type="ordered locus">Desac_2800</name>
</gene>
<accession>F2NIR3</accession>
<dbReference type="Proteomes" id="UP000000483">
    <property type="component" value="Chromosome"/>
</dbReference>
<reference evidence="1 2" key="1">
    <citation type="journal article" date="2011" name="Stand. Genomic Sci.">
        <title>Complete genome sequence of the acetate-degrading sulfate reducer Desulfobacca acetoxidans type strain (ASRB2).</title>
        <authorList>
            <person name="Goker M."/>
            <person name="Teshima H."/>
            <person name="Lapidus A."/>
            <person name="Nolan M."/>
            <person name="Lucas S."/>
            <person name="Hammon N."/>
            <person name="Deshpande S."/>
            <person name="Cheng J.F."/>
            <person name="Tapia R."/>
            <person name="Han C."/>
            <person name="Goodwin L."/>
            <person name="Pitluck S."/>
            <person name="Huntemann M."/>
            <person name="Liolios K."/>
            <person name="Ivanova N."/>
            <person name="Pagani I."/>
            <person name="Mavromatis K."/>
            <person name="Ovchinikova G."/>
            <person name="Pati A."/>
            <person name="Chen A."/>
            <person name="Palaniappan K."/>
            <person name="Land M."/>
            <person name="Hauser L."/>
            <person name="Brambilla E.M."/>
            <person name="Rohde M."/>
            <person name="Spring S."/>
            <person name="Detter J.C."/>
            <person name="Woyke T."/>
            <person name="Bristow J."/>
            <person name="Eisen J.A."/>
            <person name="Markowitz V."/>
            <person name="Hugenholtz P."/>
            <person name="Kyrpides N.C."/>
            <person name="Klenk H.P."/>
        </authorList>
    </citation>
    <scope>NUCLEOTIDE SEQUENCE [LARGE SCALE GENOMIC DNA]</scope>
    <source>
        <strain evidence="2">ATCC 700848 / DSM 11109 / ASRB2</strain>
    </source>
</reference>
<keyword evidence="2" id="KW-1185">Reference proteome</keyword>
<dbReference type="STRING" id="880072.Desac_2800"/>